<name>A0A1J9QW02_9PEZI</name>
<reference evidence="3 4" key="1">
    <citation type="submission" date="2016-10" db="EMBL/GenBank/DDBJ databases">
        <title>Proteomics and genomics reveal pathogen-plant mechanisms compatible with a hemibiotrophic lifestyle of Diplodia corticola.</title>
        <authorList>
            <person name="Fernandes I."/>
            <person name="De Jonge R."/>
            <person name="Van De Peer Y."/>
            <person name="Devreese B."/>
            <person name="Alves A."/>
            <person name="Esteves A.C."/>
        </authorList>
    </citation>
    <scope>NUCLEOTIDE SEQUENCE [LARGE SCALE GENOMIC DNA]</scope>
    <source>
        <strain evidence="3 4">CBS 112549</strain>
    </source>
</reference>
<feature type="signal peptide" evidence="1">
    <location>
        <begin position="1"/>
        <end position="21"/>
    </location>
</feature>
<feature type="domain" description="ToxB-like N-terminal ascomycota" evidence="2">
    <location>
        <begin position="23"/>
        <end position="81"/>
    </location>
</feature>
<proteinExistence type="predicted"/>
<protein>
    <submittedName>
        <fullName evidence="3">Protein</fullName>
    </submittedName>
</protein>
<evidence type="ECO:0000259" key="2">
    <source>
        <dbReference type="Pfam" id="PF18224"/>
    </source>
</evidence>
<dbReference type="Pfam" id="PF18224">
    <property type="entry name" value="ToxB_N"/>
    <property type="match status" value="1"/>
</dbReference>
<dbReference type="AlphaFoldDB" id="A0A1J9QW02"/>
<keyword evidence="4" id="KW-1185">Reference proteome</keyword>
<dbReference type="EMBL" id="MNUE01000037">
    <property type="protein sequence ID" value="OJD32592.1"/>
    <property type="molecule type" value="Genomic_DNA"/>
</dbReference>
<feature type="chain" id="PRO_5012814633" evidence="1">
    <location>
        <begin position="22"/>
        <end position="86"/>
    </location>
</feature>
<comment type="caution">
    <text evidence="3">The sequence shown here is derived from an EMBL/GenBank/DDBJ whole genome shotgun (WGS) entry which is preliminary data.</text>
</comment>
<dbReference type="Proteomes" id="UP000183809">
    <property type="component" value="Unassembled WGS sequence"/>
</dbReference>
<accession>A0A1J9QW02</accession>
<dbReference type="InterPro" id="IPR041450">
    <property type="entry name" value="ToxB-like_N_ascomy"/>
</dbReference>
<dbReference type="Gene3D" id="2.10.70.110">
    <property type="match status" value="1"/>
</dbReference>
<evidence type="ECO:0000313" key="4">
    <source>
        <dbReference type="Proteomes" id="UP000183809"/>
    </source>
</evidence>
<gene>
    <name evidence="3" type="ORF">BKCO1_37000202</name>
</gene>
<evidence type="ECO:0000313" key="3">
    <source>
        <dbReference type="EMBL" id="OJD32592.1"/>
    </source>
</evidence>
<keyword evidence="1" id="KW-0732">Signal</keyword>
<dbReference type="RefSeq" id="XP_020128852.1">
    <property type="nucleotide sequence ID" value="XM_020275089.1"/>
</dbReference>
<evidence type="ECO:0000256" key="1">
    <source>
        <dbReference type="SAM" id="SignalP"/>
    </source>
</evidence>
<sequence length="86" mass="8932">MVHFSAIFLAAVATMTPLVSAACSVDIINFNQVAVGHACIPANGEGDIVVASTKKTYTVLTSESCGLSLRAQALPANWSLQYKGSC</sequence>
<organism evidence="3 4">
    <name type="scientific">Diplodia corticola</name>
    <dbReference type="NCBI Taxonomy" id="236234"/>
    <lineage>
        <taxon>Eukaryota</taxon>
        <taxon>Fungi</taxon>
        <taxon>Dikarya</taxon>
        <taxon>Ascomycota</taxon>
        <taxon>Pezizomycotina</taxon>
        <taxon>Dothideomycetes</taxon>
        <taxon>Dothideomycetes incertae sedis</taxon>
        <taxon>Botryosphaeriales</taxon>
        <taxon>Botryosphaeriaceae</taxon>
        <taxon>Diplodia</taxon>
    </lineage>
</organism>
<dbReference type="GeneID" id="31015350"/>